<evidence type="ECO:0000256" key="3">
    <source>
        <dbReference type="ARBA" id="ARBA00022692"/>
    </source>
</evidence>
<feature type="transmembrane region" description="Helical" evidence="7">
    <location>
        <begin position="466"/>
        <end position="488"/>
    </location>
</feature>
<comment type="subcellular location">
    <subcellularLocation>
        <location evidence="1">Membrane</location>
        <topology evidence="1">Multi-pass membrane protein</topology>
    </subcellularLocation>
</comment>
<dbReference type="Proteomes" id="UP001249851">
    <property type="component" value="Unassembled WGS sequence"/>
</dbReference>
<dbReference type="GO" id="GO:0005385">
    <property type="term" value="F:zinc ion transmembrane transporter activity"/>
    <property type="evidence" value="ECO:0007669"/>
    <property type="project" value="TreeGrafter"/>
</dbReference>
<dbReference type="GO" id="GO:0140410">
    <property type="term" value="F:monoatomic cation:bicarbonate symporter activity"/>
    <property type="evidence" value="ECO:0007669"/>
    <property type="project" value="TreeGrafter"/>
</dbReference>
<feature type="region of interest" description="Disordered" evidence="6">
    <location>
        <begin position="1"/>
        <end position="44"/>
    </location>
</feature>
<feature type="transmembrane region" description="Helical" evidence="7">
    <location>
        <begin position="114"/>
        <end position="137"/>
    </location>
</feature>
<feature type="transmembrane region" description="Helical" evidence="7">
    <location>
        <begin position="500"/>
        <end position="523"/>
    </location>
</feature>
<feature type="transmembrane region" description="Helical" evidence="7">
    <location>
        <begin position="149"/>
        <end position="169"/>
    </location>
</feature>
<dbReference type="EMBL" id="JARQWQ010000030">
    <property type="protein sequence ID" value="KAK2561992.1"/>
    <property type="molecule type" value="Genomic_DNA"/>
</dbReference>
<dbReference type="InterPro" id="IPR050799">
    <property type="entry name" value="ZIP_Transporter"/>
</dbReference>
<dbReference type="GO" id="GO:0071578">
    <property type="term" value="P:zinc ion import across plasma membrane"/>
    <property type="evidence" value="ECO:0007669"/>
    <property type="project" value="TreeGrafter"/>
</dbReference>
<evidence type="ECO:0000256" key="4">
    <source>
        <dbReference type="ARBA" id="ARBA00022989"/>
    </source>
</evidence>
<name>A0AAD9V5N1_ACRCE</name>
<reference evidence="8" key="2">
    <citation type="journal article" date="2023" name="Science">
        <title>Genomic signatures of disease resistance in endangered staghorn corals.</title>
        <authorList>
            <person name="Vollmer S.V."/>
            <person name="Selwyn J.D."/>
            <person name="Despard B.A."/>
            <person name="Roesel C.L."/>
        </authorList>
    </citation>
    <scope>NUCLEOTIDE SEQUENCE</scope>
    <source>
        <strain evidence="8">K2</strain>
    </source>
</reference>
<evidence type="ECO:0000256" key="2">
    <source>
        <dbReference type="ARBA" id="ARBA00006939"/>
    </source>
</evidence>
<dbReference type="PANTHER" id="PTHR12191:SF37">
    <property type="entry name" value="ZINC TRANSPORTER FOI"/>
    <property type="match status" value="1"/>
</dbReference>
<dbReference type="PANTHER" id="PTHR12191">
    <property type="entry name" value="SOLUTE CARRIER FAMILY 39"/>
    <property type="match status" value="1"/>
</dbReference>
<keyword evidence="9" id="KW-1185">Reference proteome</keyword>
<evidence type="ECO:0000256" key="5">
    <source>
        <dbReference type="ARBA" id="ARBA00023136"/>
    </source>
</evidence>
<evidence type="ECO:0000256" key="6">
    <source>
        <dbReference type="SAM" id="MobiDB-lite"/>
    </source>
</evidence>
<dbReference type="Pfam" id="PF02535">
    <property type="entry name" value="Zip"/>
    <property type="match status" value="2"/>
</dbReference>
<dbReference type="InterPro" id="IPR003689">
    <property type="entry name" value="ZIP"/>
</dbReference>
<dbReference type="GO" id="GO:0030003">
    <property type="term" value="P:intracellular monoatomic cation homeostasis"/>
    <property type="evidence" value="ECO:0007669"/>
    <property type="project" value="TreeGrafter"/>
</dbReference>
<feature type="region of interest" description="Disordered" evidence="6">
    <location>
        <begin position="325"/>
        <end position="349"/>
    </location>
</feature>
<keyword evidence="4 7" id="KW-1133">Transmembrane helix</keyword>
<gene>
    <name evidence="8" type="ORF">P5673_014730</name>
</gene>
<comment type="similarity">
    <text evidence="2">Belongs to the ZIP transporter (TC 2.A.5) family.</text>
</comment>
<comment type="caution">
    <text evidence="8">The sequence shown here is derived from an EMBL/GenBank/DDBJ whole genome shotgun (WGS) entry which is preliminary data.</text>
</comment>
<evidence type="ECO:0000313" key="8">
    <source>
        <dbReference type="EMBL" id="KAK2561992.1"/>
    </source>
</evidence>
<keyword evidence="3 7" id="KW-0812">Transmembrane</keyword>
<feature type="compositionally biased region" description="Polar residues" evidence="6">
    <location>
        <begin position="23"/>
        <end position="32"/>
    </location>
</feature>
<proteinExistence type="inferred from homology"/>
<feature type="transmembrane region" description="Helical" evidence="7">
    <location>
        <begin position="440"/>
        <end position="460"/>
    </location>
</feature>
<evidence type="ECO:0000313" key="9">
    <source>
        <dbReference type="Proteomes" id="UP001249851"/>
    </source>
</evidence>
<feature type="transmembrane region" description="Helical" evidence="7">
    <location>
        <begin position="189"/>
        <end position="209"/>
    </location>
</feature>
<evidence type="ECO:0000256" key="1">
    <source>
        <dbReference type="ARBA" id="ARBA00004141"/>
    </source>
</evidence>
<keyword evidence="5 7" id="KW-0472">Membrane</keyword>
<organism evidence="8 9">
    <name type="scientific">Acropora cervicornis</name>
    <name type="common">Staghorn coral</name>
    <dbReference type="NCBI Taxonomy" id="6130"/>
    <lineage>
        <taxon>Eukaryota</taxon>
        <taxon>Metazoa</taxon>
        <taxon>Cnidaria</taxon>
        <taxon>Anthozoa</taxon>
        <taxon>Hexacorallia</taxon>
        <taxon>Scleractinia</taxon>
        <taxon>Astrocoeniina</taxon>
        <taxon>Acroporidae</taxon>
        <taxon>Acropora</taxon>
    </lineage>
</organism>
<reference evidence="8" key="1">
    <citation type="journal article" date="2023" name="G3 (Bethesda)">
        <title>Whole genome assembly and annotation of the endangered Caribbean coral Acropora cervicornis.</title>
        <authorList>
            <person name="Selwyn J.D."/>
            <person name="Vollmer S.V."/>
        </authorList>
    </citation>
    <scope>NUCLEOTIDE SEQUENCE</scope>
    <source>
        <strain evidence="8">K2</strain>
    </source>
</reference>
<dbReference type="GO" id="GO:0005886">
    <property type="term" value="C:plasma membrane"/>
    <property type="evidence" value="ECO:0007669"/>
    <property type="project" value="TreeGrafter"/>
</dbReference>
<feature type="compositionally biased region" description="Basic and acidic residues" evidence="6">
    <location>
        <begin position="7"/>
        <end position="21"/>
    </location>
</feature>
<dbReference type="AlphaFoldDB" id="A0AAD9V5N1"/>
<sequence>MILHQKLHSDSQEHKQHERVHTRSNNVLSTAGMQRRSKRRSMGKFDEFSQGIELEDAVVNPRVKVHKVNEKVGLSQEDFVRICPSLIHQLRVGVCSKDEERASDPLQSTEDSKLLVWGYGLLSITAISLASLFAIAVIPFMGRSCYKKLMSFLVALAVGTLAGDALLHLIPHAFHDSEENDEGEHKINVFKSCVIMAGIYVFFSVECILKARLSRKNGARKKAHDCDDVTEPEKMTPTEKKKYAADFEKTIGSKTIEDQCQASRDATYFPEVRVSFPESYNPMLPCELEVESCKEEHLRNSLESPREKGSLWGWAQHCKQRGSVSDRSKHSFSDIELVSPGPSETTTATLTSDKRGNFEVEHLGDCHGDPQHHADHHHHHHSHNIDKSTSIATVAWMVIVGDGFHNFSDGLAIGAAFSVSLTSGDFAILLKSGLTFRQAVTYNVASAIISYIGLVLGVIIGDIHSAHSWVLALTAGMFLYVSLVDMLPELSNYIQEGGDWSLVLSQNLGILTGTFIMLVIALYEHYAN</sequence>
<accession>A0AAD9V5N1</accession>
<evidence type="ECO:0000256" key="7">
    <source>
        <dbReference type="SAM" id="Phobius"/>
    </source>
</evidence>
<protein>
    <submittedName>
        <fullName evidence="8">Zinc transporter ZIP10</fullName>
    </submittedName>
</protein>